<keyword evidence="2" id="KW-1185">Reference proteome</keyword>
<evidence type="ECO:0008006" key="3">
    <source>
        <dbReference type="Google" id="ProtNLM"/>
    </source>
</evidence>
<protein>
    <recommendedName>
        <fullName evidence="3">DUF1837 domain-containing protein</fullName>
    </recommendedName>
</protein>
<dbReference type="RefSeq" id="WP_155365456.1">
    <property type="nucleotide sequence ID" value="NZ_CP043930.1"/>
</dbReference>
<dbReference type="EMBL" id="CP043930">
    <property type="protein sequence ID" value="QGQ24708.1"/>
    <property type="molecule type" value="Genomic_DNA"/>
</dbReference>
<accession>A0A6I6AER2</accession>
<reference evidence="1 2" key="1">
    <citation type="submission" date="2019-09" db="EMBL/GenBank/DDBJ databases">
        <title>Gimesia benthica sp. nov., a novel bacterium isolated from deep-sea water of the Northwest Indian Ocean.</title>
        <authorList>
            <person name="Dai X."/>
        </authorList>
    </citation>
    <scope>NUCLEOTIDE SEQUENCE [LARGE SCALE GENOMIC DNA]</scope>
    <source>
        <strain evidence="1 2">E7</strain>
    </source>
</reference>
<name>A0A6I6AER2_9PLAN</name>
<sequence length="293" mass="32800">MSIKKDIRAAYAGPKNIPADVGNALAALNSILLISHSECKTHSVLEVTNFIHKDSLAATAVYLVSCISQSIEANLSIRQALFDEEYFERDLLNDVTSVVGNADVDDNFKTMERNPWMWEAISHMLIHLSDNNQEYHPMGKILVKTSVKHDVHDHGLDLIAIYRSTAIGISAGECKAYFDNPSEGVSDASRKLREVDSNKRDIEIRAAVVQMRSALPESEQSQIAGSFWRNERSYIPFVCFDETHTKNWTRKRPSIGNLSVPVSNKCLVPFSVQNAKEVFDVICEGMRFYASMG</sequence>
<gene>
    <name evidence="1" type="ORF">F1728_19340</name>
</gene>
<dbReference type="KEGG" id="gim:F1728_19340"/>
<evidence type="ECO:0000313" key="1">
    <source>
        <dbReference type="EMBL" id="QGQ24708.1"/>
    </source>
</evidence>
<dbReference type="Proteomes" id="UP000427281">
    <property type="component" value="Chromosome"/>
</dbReference>
<proteinExistence type="predicted"/>
<evidence type="ECO:0000313" key="2">
    <source>
        <dbReference type="Proteomes" id="UP000427281"/>
    </source>
</evidence>
<organism evidence="1 2">
    <name type="scientific">Gimesia benthica</name>
    <dbReference type="NCBI Taxonomy" id="2608982"/>
    <lineage>
        <taxon>Bacteria</taxon>
        <taxon>Pseudomonadati</taxon>
        <taxon>Planctomycetota</taxon>
        <taxon>Planctomycetia</taxon>
        <taxon>Planctomycetales</taxon>
        <taxon>Planctomycetaceae</taxon>
        <taxon>Gimesia</taxon>
    </lineage>
</organism>
<dbReference type="AlphaFoldDB" id="A0A6I6AER2"/>